<protein>
    <submittedName>
        <fullName evidence="1">Uncharacterized protein</fullName>
    </submittedName>
</protein>
<evidence type="ECO:0000313" key="2">
    <source>
        <dbReference type="Proteomes" id="UP001234297"/>
    </source>
</evidence>
<dbReference type="EMBL" id="CM056820">
    <property type="protein sequence ID" value="KAJ8616774.1"/>
    <property type="molecule type" value="Genomic_DNA"/>
</dbReference>
<sequence length="344" mass="38219">MATEKGKEASLDLDLHKRMRREGDDRSSDLDSDLDSDLSIEEALEKQKKKKPSDGGGDGESTKMKVEVESGPCEEEGSESRAESEERFSSESSEKASTARQDEISSGLIDRSLPRANTLPRDKADFDKLEPSSSQLHLERSKTDRRIQNNIAGEAAQIFDDKISARKKLKMLNRIATVRHDGTVEFNLPSTVEPESLRFGSRDTYNEAVDEEPLDSTDLKYIPPLQIVILIVGTRGDVQPFIAIGKRLQDYGHRVRLSTHSNFKDFVLTAGLEFFPIGGDPKILAEYMVKNKGFLPSGPSEIPTQRKQMKEIIYSLLSACKDPDTETGIPFKAEAIIANPPAYG</sequence>
<dbReference type="Proteomes" id="UP001234297">
    <property type="component" value="Chromosome 12"/>
</dbReference>
<proteinExistence type="predicted"/>
<organism evidence="1 2">
    <name type="scientific">Persea americana</name>
    <name type="common">Avocado</name>
    <dbReference type="NCBI Taxonomy" id="3435"/>
    <lineage>
        <taxon>Eukaryota</taxon>
        <taxon>Viridiplantae</taxon>
        <taxon>Streptophyta</taxon>
        <taxon>Embryophyta</taxon>
        <taxon>Tracheophyta</taxon>
        <taxon>Spermatophyta</taxon>
        <taxon>Magnoliopsida</taxon>
        <taxon>Magnoliidae</taxon>
        <taxon>Laurales</taxon>
        <taxon>Lauraceae</taxon>
        <taxon>Persea</taxon>
    </lineage>
</organism>
<accession>A0ACC2K6N1</accession>
<comment type="caution">
    <text evidence="1">The sequence shown here is derived from an EMBL/GenBank/DDBJ whole genome shotgun (WGS) entry which is preliminary data.</text>
</comment>
<name>A0ACC2K6N1_PERAE</name>
<gene>
    <name evidence="1" type="ORF">MRB53_036146</name>
</gene>
<reference evidence="1 2" key="1">
    <citation type="journal article" date="2022" name="Hortic Res">
        <title>A haplotype resolved chromosomal level avocado genome allows analysis of novel avocado genes.</title>
        <authorList>
            <person name="Nath O."/>
            <person name="Fletcher S.J."/>
            <person name="Hayward A."/>
            <person name="Shaw L.M."/>
            <person name="Masouleh A.K."/>
            <person name="Furtado A."/>
            <person name="Henry R.J."/>
            <person name="Mitter N."/>
        </authorList>
    </citation>
    <scope>NUCLEOTIDE SEQUENCE [LARGE SCALE GENOMIC DNA]</scope>
    <source>
        <strain evidence="2">cv. Hass</strain>
    </source>
</reference>
<keyword evidence="2" id="KW-1185">Reference proteome</keyword>
<evidence type="ECO:0000313" key="1">
    <source>
        <dbReference type="EMBL" id="KAJ8616774.1"/>
    </source>
</evidence>